<dbReference type="GO" id="GO:0005801">
    <property type="term" value="C:cis-Golgi network"/>
    <property type="evidence" value="ECO:0007669"/>
    <property type="project" value="TreeGrafter"/>
</dbReference>
<feature type="domain" description="Golgin subfamily A conserved" evidence="4">
    <location>
        <begin position="546"/>
        <end position="716"/>
    </location>
</feature>
<keyword evidence="1 2" id="KW-0175">Coiled coil</keyword>
<dbReference type="GO" id="GO:0032580">
    <property type="term" value="C:Golgi cisterna membrane"/>
    <property type="evidence" value="ECO:0007669"/>
    <property type="project" value="TreeGrafter"/>
</dbReference>
<protein>
    <recommendedName>
        <fullName evidence="4">Golgin subfamily A conserved domain-containing protein</fullName>
    </recommendedName>
</protein>
<evidence type="ECO:0000256" key="2">
    <source>
        <dbReference type="SAM" id="Coils"/>
    </source>
</evidence>
<feature type="compositionally biased region" description="Basic residues" evidence="3">
    <location>
        <begin position="8"/>
        <end position="17"/>
    </location>
</feature>
<dbReference type="AlphaFoldDB" id="A0A1A9Z5G1"/>
<dbReference type="EnsemblMetazoa" id="GPAI004463-RA">
    <property type="protein sequence ID" value="GPAI004463-PA"/>
    <property type="gene ID" value="GPAI004463"/>
</dbReference>
<accession>A0A1A9Z5G1</accession>
<proteinExistence type="predicted"/>
<dbReference type="InterPro" id="IPR043976">
    <property type="entry name" value="GOLGA_cons_dom"/>
</dbReference>
<evidence type="ECO:0000256" key="1">
    <source>
        <dbReference type="ARBA" id="ARBA00023054"/>
    </source>
</evidence>
<feature type="coiled-coil region" evidence="2">
    <location>
        <begin position="124"/>
        <end position="228"/>
    </location>
</feature>
<dbReference type="Proteomes" id="UP000092445">
    <property type="component" value="Unassembled WGS sequence"/>
</dbReference>
<dbReference type="InterPro" id="IPR024858">
    <property type="entry name" value="GOLGA"/>
</dbReference>
<keyword evidence="6" id="KW-1185">Reference proteome</keyword>
<name>A0A1A9Z5G1_GLOPL</name>
<evidence type="ECO:0000313" key="6">
    <source>
        <dbReference type="Proteomes" id="UP000092445"/>
    </source>
</evidence>
<evidence type="ECO:0000256" key="3">
    <source>
        <dbReference type="SAM" id="MobiDB-lite"/>
    </source>
</evidence>
<sequence length="826" mass="96187">MPEESKAKKLAAARRKLKEYQQRGSSTPTVSSLINESIPNSNISSNISERSLSESQLNGSNATPPSNIESEAGDLANTDVISYFSSHESLVAAQPENLTNNNLTSSPVKEEIVQDHTTSTINAIQILISEKAQLTSELNKYRTLSKEKDLELEELKVQHSNGNKRLEELQSILKAQQKNVEQQRFHNAELQHELAQTRGISEDQITHLNELKTQLEIKDKNLGDLNSEYRAKCSELELAQLRIRQLSDENNINKDNRVETLTQTQFMYEQQIRDLQAMVQQLTQDKEQANTQYQTYVQQLNSQVQQLNERNGELTDETTKQAERERQLVEHVQQLEKEIQKNLSRQDEFKRKNQKESDTEQQLKQLEERVSDYEFERHEFQLKIKSQEDRLEALQRDLEQKQEEVYALQGHLDQMESDQPDKKKLLATMESDKVAASRALMQNADLKKQLDELERRFVQLTNDKAELMNRLDSEQYNNREMQTTYKAMQDRLQNIDERFKFKDEEMIRLSHENEELRRQNEILQRMEKRKLREDEKSNAEDSSDILEKQPEIQYEYHDEHVHKDMGLNKEAYYHHHAHQHHHQFENPSEHGSCQEITEECIVDFKESVEEPAISPAPSSSHLATEEAVEKLQQRFTKLMSQVADLTEEKQRLEHIVLQLQGETETIGEYIALYQTQRRMLKQREYERAAQTQLLQAERQQMHERLALLNNLVSRLGVELPKQKSTQQAEPHETLEKSVDSAIKSAVEPQPCIKNLTSPESQEILTKIHNIITEIEENTKELPSIKHTVDHFNCCMGKFEFSFELHRCAALGGAPTEDVHKLGYHDD</sequence>
<reference evidence="5" key="2">
    <citation type="submission" date="2020-05" db="UniProtKB">
        <authorList>
            <consortium name="EnsemblMetazoa"/>
        </authorList>
    </citation>
    <scope>IDENTIFICATION</scope>
    <source>
        <strain evidence="5">IAEA</strain>
    </source>
</reference>
<feature type="coiled-coil region" evidence="2">
    <location>
        <begin position="628"/>
        <end position="662"/>
    </location>
</feature>
<evidence type="ECO:0000259" key="4">
    <source>
        <dbReference type="Pfam" id="PF15070"/>
    </source>
</evidence>
<dbReference type="GO" id="GO:0007030">
    <property type="term" value="P:Golgi organization"/>
    <property type="evidence" value="ECO:0007669"/>
    <property type="project" value="TreeGrafter"/>
</dbReference>
<feature type="compositionally biased region" description="Polar residues" evidence="3">
    <location>
        <begin position="56"/>
        <end position="69"/>
    </location>
</feature>
<feature type="domain" description="Golgin subfamily A conserved" evidence="4">
    <location>
        <begin position="295"/>
        <end position="514"/>
    </location>
</feature>
<dbReference type="PANTHER" id="PTHR10881">
    <property type="entry name" value="GOLGIN SUBFAMILY A MEMBER-RELATED"/>
    <property type="match status" value="1"/>
</dbReference>
<feature type="compositionally biased region" description="Low complexity" evidence="3">
    <location>
        <begin position="31"/>
        <end position="55"/>
    </location>
</feature>
<reference evidence="6" key="1">
    <citation type="submission" date="2014-03" db="EMBL/GenBank/DDBJ databases">
        <authorList>
            <person name="Aksoy S."/>
            <person name="Warren W."/>
            <person name="Wilson R.K."/>
        </authorList>
    </citation>
    <scope>NUCLEOTIDE SEQUENCE [LARGE SCALE GENOMIC DNA]</scope>
    <source>
        <strain evidence="6">IAEA</strain>
    </source>
</reference>
<organism evidence="5 6">
    <name type="scientific">Glossina pallidipes</name>
    <name type="common">Tsetse fly</name>
    <dbReference type="NCBI Taxonomy" id="7398"/>
    <lineage>
        <taxon>Eukaryota</taxon>
        <taxon>Metazoa</taxon>
        <taxon>Ecdysozoa</taxon>
        <taxon>Arthropoda</taxon>
        <taxon>Hexapoda</taxon>
        <taxon>Insecta</taxon>
        <taxon>Pterygota</taxon>
        <taxon>Neoptera</taxon>
        <taxon>Endopterygota</taxon>
        <taxon>Diptera</taxon>
        <taxon>Brachycera</taxon>
        <taxon>Muscomorpha</taxon>
        <taxon>Hippoboscoidea</taxon>
        <taxon>Glossinidae</taxon>
        <taxon>Glossina</taxon>
    </lineage>
</organism>
<dbReference type="PANTHER" id="PTHR10881:SF46">
    <property type="entry name" value="GOLGIN SUBFAMILY A MEMBER 2"/>
    <property type="match status" value="1"/>
</dbReference>
<dbReference type="STRING" id="7398.A0A1A9Z5G1"/>
<feature type="region of interest" description="Disordered" evidence="3">
    <location>
        <begin position="1"/>
        <end position="71"/>
    </location>
</feature>
<dbReference type="GO" id="GO:0000137">
    <property type="term" value="C:Golgi cis cisterna"/>
    <property type="evidence" value="ECO:0007669"/>
    <property type="project" value="TreeGrafter"/>
</dbReference>
<evidence type="ECO:0000313" key="5">
    <source>
        <dbReference type="EnsemblMetazoa" id="GPAI004463-PA"/>
    </source>
</evidence>
<feature type="region of interest" description="Disordered" evidence="3">
    <location>
        <begin position="528"/>
        <end position="549"/>
    </location>
</feature>
<dbReference type="VEuPathDB" id="VectorBase:GPAI004463"/>
<dbReference type="Pfam" id="PF15070">
    <property type="entry name" value="GOLGA2L5"/>
    <property type="match status" value="2"/>
</dbReference>